<keyword evidence="6" id="KW-0378">Hydrolase</keyword>
<keyword evidence="10" id="KW-1185">Reference proteome</keyword>
<dbReference type="Proteomes" id="UP001162156">
    <property type="component" value="Unassembled WGS sequence"/>
</dbReference>
<dbReference type="Pfam" id="PF13359">
    <property type="entry name" value="DDE_Tnp_4"/>
    <property type="match status" value="1"/>
</dbReference>
<accession>A0AAV8ZC32</accession>
<evidence type="ECO:0000256" key="7">
    <source>
        <dbReference type="ARBA" id="ARBA00023242"/>
    </source>
</evidence>
<keyword evidence="4" id="KW-0540">Nuclease</keyword>
<evidence type="ECO:0000313" key="9">
    <source>
        <dbReference type="EMBL" id="KAJ8960688.1"/>
    </source>
</evidence>
<evidence type="ECO:0000256" key="1">
    <source>
        <dbReference type="ARBA" id="ARBA00001968"/>
    </source>
</evidence>
<dbReference type="PANTHER" id="PTHR22930">
    <property type="match status" value="1"/>
</dbReference>
<dbReference type="GO" id="GO:0046872">
    <property type="term" value="F:metal ion binding"/>
    <property type="evidence" value="ECO:0007669"/>
    <property type="project" value="UniProtKB-KW"/>
</dbReference>
<evidence type="ECO:0000256" key="2">
    <source>
        <dbReference type="ARBA" id="ARBA00004123"/>
    </source>
</evidence>
<dbReference type="GO" id="GO:0004518">
    <property type="term" value="F:nuclease activity"/>
    <property type="evidence" value="ECO:0007669"/>
    <property type="project" value="UniProtKB-KW"/>
</dbReference>
<comment type="caution">
    <text evidence="9">The sequence shown here is derived from an EMBL/GenBank/DDBJ whole genome shotgun (WGS) entry which is preliminary data.</text>
</comment>
<sequence>TLFIFQMSDHFTSSDEDLEEIAELMEVPKNSNYFEETVPQYDNAQYMEHFRISRQKTADLAERFKNSEYFNYQEGGAPKISALKFITTFLWFAGHESVGFRDVADRFNMTKSSLHKVIRRVIYFLSNLSREVIVWPTANEKVVIERHFRENNFPGVIGAIDGTHIRIDKPTEDADSYLNRKHYHSIQAQMVCDHRRMIRDIFVGFPGSVHDSRVLRNSPLYNTLPEKCQDYFILGDSGYPCLPHLLTPFRDTGQLSRRQRNYNYLLSKNRYLAEHSFGIMKQRFRQLYHLKLRCIRDIVHFIRACAVLHNIAIEDDFEIQGELDIDPEPIARRDMVEGENEDDVNGIQQRNNVMNTLPFMLV</sequence>
<organism evidence="9 10">
    <name type="scientific">Rhamnusium bicolor</name>
    <dbReference type="NCBI Taxonomy" id="1586634"/>
    <lineage>
        <taxon>Eukaryota</taxon>
        <taxon>Metazoa</taxon>
        <taxon>Ecdysozoa</taxon>
        <taxon>Arthropoda</taxon>
        <taxon>Hexapoda</taxon>
        <taxon>Insecta</taxon>
        <taxon>Pterygota</taxon>
        <taxon>Neoptera</taxon>
        <taxon>Endopterygota</taxon>
        <taxon>Coleoptera</taxon>
        <taxon>Polyphaga</taxon>
        <taxon>Cucujiformia</taxon>
        <taxon>Chrysomeloidea</taxon>
        <taxon>Cerambycidae</taxon>
        <taxon>Lepturinae</taxon>
        <taxon>Rhagiini</taxon>
        <taxon>Rhamnusium</taxon>
    </lineage>
</organism>
<evidence type="ECO:0000256" key="5">
    <source>
        <dbReference type="ARBA" id="ARBA00022723"/>
    </source>
</evidence>
<comment type="cofactor">
    <cofactor evidence="1">
        <name>a divalent metal cation</name>
        <dbReference type="ChEBI" id="CHEBI:60240"/>
    </cofactor>
</comment>
<feature type="domain" description="DDE Tnp4" evidence="8">
    <location>
        <begin position="160"/>
        <end position="310"/>
    </location>
</feature>
<dbReference type="InterPro" id="IPR027806">
    <property type="entry name" value="HARBI1_dom"/>
</dbReference>
<dbReference type="GO" id="GO:0005634">
    <property type="term" value="C:nucleus"/>
    <property type="evidence" value="ECO:0007669"/>
    <property type="project" value="UniProtKB-SubCell"/>
</dbReference>
<dbReference type="EMBL" id="JANEYF010001635">
    <property type="protein sequence ID" value="KAJ8960688.1"/>
    <property type="molecule type" value="Genomic_DNA"/>
</dbReference>
<evidence type="ECO:0000259" key="8">
    <source>
        <dbReference type="Pfam" id="PF13359"/>
    </source>
</evidence>
<dbReference type="GO" id="GO:0016787">
    <property type="term" value="F:hydrolase activity"/>
    <property type="evidence" value="ECO:0007669"/>
    <property type="project" value="UniProtKB-KW"/>
</dbReference>
<comment type="similarity">
    <text evidence="3">Belongs to the HARBI1 family.</text>
</comment>
<proteinExistence type="inferred from homology"/>
<reference evidence="9" key="1">
    <citation type="journal article" date="2023" name="Insect Mol. Biol.">
        <title>Genome sequencing provides insights into the evolution of gene families encoding plant cell wall-degrading enzymes in longhorned beetles.</title>
        <authorList>
            <person name="Shin N.R."/>
            <person name="Okamura Y."/>
            <person name="Kirsch R."/>
            <person name="Pauchet Y."/>
        </authorList>
    </citation>
    <scope>NUCLEOTIDE SEQUENCE</scope>
    <source>
        <strain evidence="9">RBIC_L_NR</strain>
    </source>
</reference>
<protein>
    <recommendedName>
        <fullName evidence="8">DDE Tnp4 domain-containing protein</fullName>
    </recommendedName>
</protein>
<keyword evidence="7" id="KW-0539">Nucleus</keyword>
<gene>
    <name evidence="9" type="ORF">NQ314_006034</name>
</gene>
<keyword evidence="5" id="KW-0479">Metal-binding</keyword>
<evidence type="ECO:0000256" key="6">
    <source>
        <dbReference type="ARBA" id="ARBA00022801"/>
    </source>
</evidence>
<evidence type="ECO:0000256" key="3">
    <source>
        <dbReference type="ARBA" id="ARBA00006958"/>
    </source>
</evidence>
<dbReference type="InterPro" id="IPR045249">
    <property type="entry name" value="HARBI1-like"/>
</dbReference>
<feature type="non-terminal residue" evidence="9">
    <location>
        <position position="1"/>
    </location>
</feature>
<dbReference type="AlphaFoldDB" id="A0AAV8ZC32"/>
<name>A0AAV8ZC32_9CUCU</name>
<evidence type="ECO:0000313" key="10">
    <source>
        <dbReference type="Proteomes" id="UP001162156"/>
    </source>
</evidence>
<evidence type="ECO:0000256" key="4">
    <source>
        <dbReference type="ARBA" id="ARBA00022722"/>
    </source>
</evidence>
<dbReference type="PANTHER" id="PTHR22930:SF85">
    <property type="entry name" value="GH03217P-RELATED"/>
    <property type="match status" value="1"/>
</dbReference>
<comment type="subcellular location">
    <subcellularLocation>
        <location evidence="2">Nucleus</location>
    </subcellularLocation>
</comment>